<evidence type="ECO:0000313" key="2">
    <source>
        <dbReference type="EMBL" id="MQM26199.1"/>
    </source>
</evidence>
<dbReference type="Proteomes" id="UP000477750">
    <property type="component" value="Unassembled WGS sequence"/>
</dbReference>
<keyword evidence="1" id="KW-1133">Transmembrane helix</keyword>
<organism evidence="2 3">
    <name type="scientific">Glycomyces albidus</name>
    <dbReference type="NCBI Taxonomy" id="2656774"/>
    <lineage>
        <taxon>Bacteria</taxon>
        <taxon>Bacillati</taxon>
        <taxon>Actinomycetota</taxon>
        <taxon>Actinomycetes</taxon>
        <taxon>Glycomycetales</taxon>
        <taxon>Glycomycetaceae</taxon>
        <taxon>Glycomyces</taxon>
    </lineage>
</organism>
<evidence type="ECO:0000313" key="3">
    <source>
        <dbReference type="Proteomes" id="UP000477750"/>
    </source>
</evidence>
<dbReference type="EMBL" id="WIAO01000012">
    <property type="protein sequence ID" value="MQM26199.1"/>
    <property type="molecule type" value="Genomic_DNA"/>
</dbReference>
<keyword evidence="3" id="KW-1185">Reference proteome</keyword>
<name>A0A6L5G935_9ACTN</name>
<comment type="caution">
    <text evidence="2">The sequence shown here is derived from an EMBL/GenBank/DDBJ whole genome shotgun (WGS) entry which is preliminary data.</text>
</comment>
<keyword evidence="1" id="KW-0472">Membrane</keyword>
<dbReference type="RefSeq" id="WP_153025376.1">
    <property type="nucleotide sequence ID" value="NZ_WIAO01000012.1"/>
</dbReference>
<evidence type="ECO:0000256" key="1">
    <source>
        <dbReference type="SAM" id="Phobius"/>
    </source>
</evidence>
<keyword evidence="1" id="KW-0812">Transmembrane</keyword>
<protein>
    <submittedName>
        <fullName evidence="2">Uncharacterized protein</fullName>
    </submittedName>
</protein>
<dbReference type="AlphaFoldDB" id="A0A6L5G935"/>
<feature type="transmembrane region" description="Helical" evidence="1">
    <location>
        <begin position="22"/>
        <end position="41"/>
    </location>
</feature>
<reference evidence="2 3" key="1">
    <citation type="submission" date="2019-10" db="EMBL/GenBank/DDBJ databases">
        <title>Glycomyces albidus sp. nov., a novel actinomycete isolated from rhizosphere soil of wheat (Triticum aestivum L.).</title>
        <authorList>
            <person name="Qian L."/>
        </authorList>
    </citation>
    <scope>NUCLEOTIDE SEQUENCE [LARGE SCALE GENOMIC DNA]</scope>
    <source>
        <strain evidence="2 3">NEAU-7082</strain>
    </source>
</reference>
<accession>A0A6L5G935</accession>
<sequence length="75" mass="7809">MNDQHITAPAPPHPAAGAHYKLTSTALWIGLGAGMLLNFAFQAAGLWLLAAPFGLIAFASAVALIARAVVSRKDR</sequence>
<proteinExistence type="predicted"/>
<gene>
    <name evidence="2" type="ORF">GFD30_11540</name>
</gene>
<feature type="transmembrane region" description="Helical" evidence="1">
    <location>
        <begin position="47"/>
        <end position="70"/>
    </location>
</feature>